<sequence>MKRSIFYVTACFLVPLSFFMAGCGSKTAETAAFAPMAEKRVGSADLRRSVESFASFDTGGGALAQAAQEAPDTSDRKLVSTGSMELEVNDLDIAESAVRKATDSAGGYVQSSSRYEDTLSMELKIPAEAFSAFLDAAEGFGRLESRSINVEDVSDRYYDLEHRIKNKEILVERYQKYLQEAKSVEDLLTVERELNDATTELEQLKGSFQNLDHRVSFSTLHMVAHLPSWEQQEDPLPSIRAGLKRFGRMIVQVLYVILFLLLGLVVFGIPGVLVVGALYWLAFGKVGLVRRFWHRLRPSRRTKNTTEKEEE</sequence>
<dbReference type="AlphaFoldDB" id="E1R985"/>
<proteinExistence type="predicted"/>
<feature type="transmembrane region" description="Helical" evidence="2">
    <location>
        <begin position="253"/>
        <end position="281"/>
    </location>
</feature>
<evidence type="ECO:0000256" key="3">
    <source>
        <dbReference type="SAM" id="SignalP"/>
    </source>
</evidence>
<keyword evidence="2" id="KW-0812">Transmembrane</keyword>
<keyword evidence="6" id="KW-1185">Reference proteome</keyword>
<keyword evidence="2" id="KW-1133">Transmembrane helix</keyword>
<evidence type="ECO:0000256" key="1">
    <source>
        <dbReference type="SAM" id="Coils"/>
    </source>
</evidence>
<dbReference type="OrthoDB" id="360126at2"/>
<keyword evidence="2" id="KW-0472">Membrane</keyword>
<evidence type="ECO:0000259" key="4">
    <source>
        <dbReference type="Pfam" id="PF14257"/>
    </source>
</evidence>
<dbReference type="RefSeq" id="WP_013256511.1">
    <property type="nucleotide sequence ID" value="NC_014364.1"/>
</dbReference>
<evidence type="ECO:0000313" key="6">
    <source>
        <dbReference type="Proteomes" id="UP000002318"/>
    </source>
</evidence>
<dbReference type="eggNOG" id="COG1196">
    <property type="taxonomic scope" value="Bacteria"/>
</dbReference>
<dbReference type="EMBL" id="CP002116">
    <property type="protein sequence ID" value="ADK83054.1"/>
    <property type="molecule type" value="Genomic_DNA"/>
</dbReference>
<feature type="domain" description="DUF4349" evidence="4">
    <location>
        <begin position="76"/>
        <end position="280"/>
    </location>
</feature>
<feature type="chain" id="PRO_5003150532" description="DUF4349 domain-containing protein" evidence="3">
    <location>
        <begin position="22"/>
        <end position="311"/>
    </location>
</feature>
<gene>
    <name evidence="5" type="ordered locus">Spirs_3969</name>
</gene>
<dbReference type="Pfam" id="PF14257">
    <property type="entry name" value="DUF4349"/>
    <property type="match status" value="1"/>
</dbReference>
<organism evidence="5 6">
    <name type="scientific">Sediminispirochaeta smaragdinae (strain DSM 11293 / JCM 15392 / SEBR 4228)</name>
    <name type="common">Spirochaeta smaragdinae</name>
    <dbReference type="NCBI Taxonomy" id="573413"/>
    <lineage>
        <taxon>Bacteria</taxon>
        <taxon>Pseudomonadati</taxon>
        <taxon>Spirochaetota</taxon>
        <taxon>Spirochaetia</taxon>
        <taxon>Spirochaetales</taxon>
        <taxon>Spirochaetaceae</taxon>
        <taxon>Sediminispirochaeta</taxon>
    </lineage>
</organism>
<evidence type="ECO:0000313" key="5">
    <source>
        <dbReference type="EMBL" id="ADK83054.1"/>
    </source>
</evidence>
<keyword evidence="3" id="KW-0732">Signal</keyword>
<reference evidence="5 6" key="1">
    <citation type="journal article" date="2010" name="Stand. Genomic Sci.">
        <title>Complete genome sequence of Spirochaeta smaragdinae type strain (SEBR 4228).</title>
        <authorList>
            <person name="Mavromatis K."/>
            <person name="Yasawong M."/>
            <person name="Chertkov O."/>
            <person name="Lapidus A."/>
            <person name="Lucas S."/>
            <person name="Nolan M."/>
            <person name="Del Rio T.G."/>
            <person name="Tice H."/>
            <person name="Cheng J.F."/>
            <person name="Pitluck S."/>
            <person name="Liolios K."/>
            <person name="Ivanova N."/>
            <person name="Tapia R."/>
            <person name="Han C."/>
            <person name="Bruce D."/>
            <person name="Goodwin L."/>
            <person name="Pati A."/>
            <person name="Chen A."/>
            <person name="Palaniappan K."/>
            <person name="Land M."/>
            <person name="Hauser L."/>
            <person name="Chang Y.J."/>
            <person name="Jeffries C.D."/>
            <person name="Detter J.C."/>
            <person name="Rohde M."/>
            <person name="Brambilla E."/>
            <person name="Spring S."/>
            <person name="Goker M."/>
            <person name="Sikorski J."/>
            <person name="Woyke T."/>
            <person name="Bristow J."/>
            <person name="Eisen J.A."/>
            <person name="Markowitz V."/>
            <person name="Hugenholtz P."/>
            <person name="Klenk H.P."/>
            <person name="Kyrpides N.C."/>
        </authorList>
    </citation>
    <scope>NUCLEOTIDE SEQUENCE [LARGE SCALE GENOMIC DNA]</scope>
    <source>
        <strain evidence="6">DSM 11293 / JCM 15392 / SEBR 4228</strain>
    </source>
</reference>
<evidence type="ECO:0000256" key="2">
    <source>
        <dbReference type="SAM" id="Phobius"/>
    </source>
</evidence>
<dbReference type="STRING" id="573413.Spirs_3969"/>
<keyword evidence="1" id="KW-0175">Coiled coil</keyword>
<dbReference type="PROSITE" id="PS51257">
    <property type="entry name" value="PROKAR_LIPOPROTEIN"/>
    <property type="match status" value="1"/>
</dbReference>
<feature type="signal peptide" evidence="3">
    <location>
        <begin position="1"/>
        <end position="21"/>
    </location>
</feature>
<protein>
    <recommendedName>
        <fullName evidence="4">DUF4349 domain-containing protein</fullName>
    </recommendedName>
</protein>
<name>E1R985_SEDSS</name>
<dbReference type="KEGG" id="ssm:Spirs_3969"/>
<feature type="coiled-coil region" evidence="1">
    <location>
        <begin position="167"/>
        <end position="214"/>
    </location>
</feature>
<dbReference type="InterPro" id="IPR025645">
    <property type="entry name" value="DUF4349"/>
</dbReference>
<dbReference type="HOGENOM" id="CLU_046535_2_2_12"/>
<dbReference type="Proteomes" id="UP000002318">
    <property type="component" value="Chromosome"/>
</dbReference>
<accession>E1R985</accession>